<protein>
    <submittedName>
        <fullName evidence="4">Tubulin gamma-1 chain</fullName>
    </submittedName>
</protein>
<keyword evidence="1" id="KW-0547">Nucleotide-binding</keyword>
<comment type="caution">
    <text evidence="4">The sequence shown here is derived from an EMBL/GenBank/DDBJ whole genome shotgun (WGS) entry which is preliminary data.</text>
</comment>
<gene>
    <name evidence="4" type="ORF">AK812_SmicGene26986</name>
</gene>
<dbReference type="EMBL" id="LSRX01000670">
    <property type="protein sequence ID" value="OLP91325.1"/>
    <property type="molecule type" value="Genomic_DNA"/>
</dbReference>
<feature type="transmembrane region" description="Helical" evidence="3">
    <location>
        <begin position="20"/>
        <end position="43"/>
    </location>
</feature>
<evidence type="ECO:0000313" key="4">
    <source>
        <dbReference type="EMBL" id="OLP91325.1"/>
    </source>
</evidence>
<keyword evidence="3" id="KW-0812">Transmembrane</keyword>
<keyword evidence="2" id="KW-0342">GTP-binding</keyword>
<evidence type="ECO:0000313" key="5">
    <source>
        <dbReference type="Proteomes" id="UP000186817"/>
    </source>
</evidence>
<sequence length="94" mass="11220">METRWKLETDWANIGNVLRVMVFFGWVGGWLAGWLAVNGLMLANHTAICQLFDRCVKQCLDLQSRDEGSRVVRYEKLRSRNAFLENYRQRRLWR</sequence>
<reference evidence="4 5" key="1">
    <citation type="submission" date="2016-02" db="EMBL/GenBank/DDBJ databases">
        <title>Genome analysis of coral dinoflagellate symbionts highlights evolutionary adaptations to a symbiotic lifestyle.</title>
        <authorList>
            <person name="Aranda M."/>
            <person name="Li Y."/>
            <person name="Liew Y.J."/>
            <person name="Baumgarten S."/>
            <person name="Simakov O."/>
            <person name="Wilson M."/>
            <person name="Piel J."/>
            <person name="Ashoor H."/>
            <person name="Bougouffa S."/>
            <person name="Bajic V.B."/>
            <person name="Ryu T."/>
            <person name="Ravasi T."/>
            <person name="Bayer T."/>
            <person name="Micklem G."/>
            <person name="Kim H."/>
            <person name="Bhak J."/>
            <person name="Lajeunesse T.C."/>
            <person name="Voolstra C.R."/>
        </authorList>
    </citation>
    <scope>NUCLEOTIDE SEQUENCE [LARGE SCALE GENOMIC DNA]</scope>
    <source>
        <strain evidence="4 5">CCMP2467</strain>
    </source>
</reference>
<organism evidence="4 5">
    <name type="scientific">Symbiodinium microadriaticum</name>
    <name type="common">Dinoflagellate</name>
    <name type="synonym">Zooxanthella microadriatica</name>
    <dbReference type="NCBI Taxonomy" id="2951"/>
    <lineage>
        <taxon>Eukaryota</taxon>
        <taxon>Sar</taxon>
        <taxon>Alveolata</taxon>
        <taxon>Dinophyceae</taxon>
        <taxon>Suessiales</taxon>
        <taxon>Symbiodiniaceae</taxon>
        <taxon>Symbiodinium</taxon>
    </lineage>
</organism>
<proteinExistence type="predicted"/>
<keyword evidence="3" id="KW-1133">Transmembrane helix</keyword>
<dbReference type="OrthoDB" id="10249382at2759"/>
<name>A0A1Q9D810_SYMMI</name>
<dbReference type="AlphaFoldDB" id="A0A1Q9D810"/>
<dbReference type="InterPro" id="IPR008280">
    <property type="entry name" value="Tub_FtsZ_C"/>
</dbReference>
<evidence type="ECO:0000256" key="1">
    <source>
        <dbReference type="ARBA" id="ARBA00022741"/>
    </source>
</evidence>
<keyword evidence="5" id="KW-1185">Reference proteome</keyword>
<dbReference type="GO" id="GO:0005525">
    <property type="term" value="F:GTP binding"/>
    <property type="evidence" value="ECO:0007669"/>
    <property type="project" value="UniProtKB-KW"/>
</dbReference>
<dbReference type="Proteomes" id="UP000186817">
    <property type="component" value="Unassembled WGS sequence"/>
</dbReference>
<evidence type="ECO:0000256" key="2">
    <source>
        <dbReference type="ARBA" id="ARBA00023134"/>
    </source>
</evidence>
<accession>A0A1Q9D810</accession>
<keyword evidence="3" id="KW-0472">Membrane</keyword>
<dbReference type="SUPFAM" id="SSF55307">
    <property type="entry name" value="Tubulin C-terminal domain-like"/>
    <property type="match status" value="1"/>
</dbReference>
<evidence type="ECO:0000256" key="3">
    <source>
        <dbReference type="SAM" id="Phobius"/>
    </source>
</evidence>